<keyword evidence="3" id="KW-1185">Reference proteome</keyword>
<gene>
    <name evidence="2" type="ORF">ACE5IX_15210</name>
</gene>
<accession>A0ABV5BRC6</accession>
<organism evidence="2 3">
    <name type="scientific">Leptospira wolffii</name>
    <dbReference type="NCBI Taxonomy" id="409998"/>
    <lineage>
        <taxon>Bacteria</taxon>
        <taxon>Pseudomonadati</taxon>
        <taxon>Spirochaetota</taxon>
        <taxon>Spirochaetia</taxon>
        <taxon>Leptospirales</taxon>
        <taxon>Leptospiraceae</taxon>
        <taxon>Leptospira</taxon>
    </lineage>
</organism>
<keyword evidence="1" id="KW-0472">Membrane</keyword>
<name>A0ABV5BRC6_9LEPT</name>
<evidence type="ECO:0000313" key="2">
    <source>
        <dbReference type="EMBL" id="MFB5737872.1"/>
    </source>
</evidence>
<dbReference type="RefSeq" id="WP_135700348.1">
    <property type="nucleotide sequence ID" value="NZ_JBHILI010000010.1"/>
</dbReference>
<feature type="transmembrane region" description="Helical" evidence="1">
    <location>
        <begin position="137"/>
        <end position="161"/>
    </location>
</feature>
<evidence type="ECO:0000313" key="3">
    <source>
        <dbReference type="Proteomes" id="UP001580391"/>
    </source>
</evidence>
<sequence length="285" mass="32218">MEDSEQIKRWEDRIKASAWVGFGSAALTAVASIVSIFVEPLRSIGMDPWSLVDAALMAAVSYGTLRKNYLAAFGQVALALLTRIILLIEGTRSIGVVIGGFVFIALYLVGAIAAYNLHRYNREKRAEAGIPEERKSVGFYILSVFGSLFILGFLFLVWVGVVGPEIEVVSGNMLKSKYLDFVKEKNLIGKNEKIIYWYSDAFIDFKESFSFFTDKKLVIYQAELAENPAIVVPYSKIEDMELDLDSSRVFVYLKNEESEVYFPVPSSEDEARKFYDGLEKEWKKR</sequence>
<proteinExistence type="predicted"/>
<reference evidence="2 3" key="1">
    <citation type="submission" date="2024-09" db="EMBL/GenBank/DDBJ databases">
        <title>Taxonomic and Genotyping Characterization of Leptospira Strains isolated from Multiple Sources in Colombia highlights the importance of intermediate species.</title>
        <authorList>
            <person name="Torres Higuera L."/>
            <person name="Rojas Tapias D."/>
            <person name="Jimenez Velasquez S."/>
            <person name="Renjifo Ibanez C."/>
        </authorList>
    </citation>
    <scope>NUCLEOTIDE SEQUENCE [LARGE SCALE GENOMIC DNA]</scope>
    <source>
        <strain evidence="2 3">Lep080</strain>
    </source>
</reference>
<feature type="transmembrane region" description="Helical" evidence="1">
    <location>
        <begin position="69"/>
        <end position="88"/>
    </location>
</feature>
<dbReference type="Proteomes" id="UP001580391">
    <property type="component" value="Unassembled WGS sequence"/>
</dbReference>
<keyword evidence="1" id="KW-0812">Transmembrane</keyword>
<keyword evidence="1" id="KW-1133">Transmembrane helix</keyword>
<feature type="transmembrane region" description="Helical" evidence="1">
    <location>
        <begin position="44"/>
        <end position="62"/>
    </location>
</feature>
<dbReference type="EMBL" id="JBHILJ010000009">
    <property type="protein sequence ID" value="MFB5737872.1"/>
    <property type="molecule type" value="Genomic_DNA"/>
</dbReference>
<protein>
    <submittedName>
        <fullName evidence="2">PH domain-containing protein</fullName>
    </submittedName>
</protein>
<evidence type="ECO:0000256" key="1">
    <source>
        <dbReference type="SAM" id="Phobius"/>
    </source>
</evidence>
<feature type="transmembrane region" description="Helical" evidence="1">
    <location>
        <begin position="94"/>
        <end position="117"/>
    </location>
</feature>
<feature type="transmembrane region" description="Helical" evidence="1">
    <location>
        <begin position="16"/>
        <end position="38"/>
    </location>
</feature>
<comment type="caution">
    <text evidence="2">The sequence shown here is derived from an EMBL/GenBank/DDBJ whole genome shotgun (WGS) entry which is preliminary data.</text>
</comment>